<keyword evidence="1" id="KW-1133">Transmembrane helix</keyword>
<feature type="transmembrane region" description="Helical" evidence="1">
    <location>
        <begin position="12"/>
        <end position="33"/>
    </location>
</feature>
<keyword evidence="1" id="KW-0812">Transmembrane</keyword>
<organism evidence="2 3">
    <name type="scientific">Winogradskyella aquimaris</name>
    <dbReference type="NCBI Taxonomy" id="864074"/>
    <lineage>
        <taxon>Bacteria</taxon>
        <taxon>Pseudomonadati</taxon>
        <taxon>Bacteroidota</taxon>
        <taxon>Flavobacteriia</taxon>
        <taxon>Flavobacteriales</taxon>
        <taxon>Flavobacteriaceae</taxon>
        <taxon>Winogradskyella</taxon>
    </lineage>
</organism>
<evidence type="ECO:0000313" key="3">
    <source>
        <dbReference type="Proteomes" id="UP001285855"/>
    </source>
</evidence>
<comment type="caution">
    <text evidence="2">The sequence shown here is derived from an EMBL/GenBank/DDBJ whole genome shotgun (WGS) entry which is preliminary data.</text>
</comment>
<dbReference type="Proteomes" id="UP001285855">
    <property type="component" value="Unassembled WGS sequence"/>
</dbReference>
<protein>
    <submittedName>
        <fullName evidence="2">Uncharacterized protein</fullName>
    </submittedName>
</protein>
<keyword evidence="3" id="KW-1185">Reference proteome</keyword>
<name>A0ABU5ERD1_9FLAO</name>
<dbReference type="EMBL" id="JAXDAE010000013">
    <property type="protein sequence ID" value="MDY2588108.1"/>
    <property type="molecule type" value="Genomic_DNA"/>
</dbReference>
<sequence length="139" mass="15789">MKITQRKERILMTAVIMLLLSILLMIIIIPGVYTKTLPNEYNSGAVIGISLAILVRLLLIIWYTLKIKKIRSATEKRKTGYIVVGILILLFAVMYLDGAIAFLDHKRILYVSYLMYTSIFCDLIASILTFVALFAKSQK</sequence>
<feature type="transmembrane region" description="Helical" evidence="1">
    <location>
        <begin position="81"/>
        <end position="103"/>
    </location>
</feature>
<evidence type="ECO:0000313" key="2">
    <source>
        <dbReference type="EMBL" id="MDY2588108.1"/>
    </source>
</evidence>
<accession>A0ABU5ERD1</accession>
<proteinExistence type="predicted"/>
<feature type="transmembrane region" description="Helical" evidence="1">
    <location>
        <begin position="45"/>
        <end position="65"/>
    </location>
</feature>
<gene>
    <name evidence="2" type="ORF">SNF14_12225</name>
</gene>
<keyword evidence="1" id="KW-0472">Membrane</keyword>
<dbReference type="RefSeq" id="WP_320556457.1">
    <property type="nucleotide sequence ID" value="NZ_JAXDAE010000013.1"/>
</dbReference>
<reference evidence="2 3" key="1">
    <citation type="submission" date="2023-11" db="EMBL/GenBank/DDBJ databases">
        <title>Winogradskyella pelagius sp. nov., isolated from coastal sediment.</title>
        <authorList>
            <person name="Li F."/>
        </authorList>
    </citation>
    <scope>NUCLEOTIDE SEQUENCE [LARGE SCALE GENOMIC DNA]</scope>
    <source>
        <strain evidence="2 3">KCTC 23502</strain>
    </source>
</reference>
<feature type="transmembrane region" description="Helical" evidence="1">
    <location>
        <begin position="115"/>
        <end position="135"/>
    </location>
</feature>
<evidence type="ECO:0000256" key="1">
    <source>
        <dbReference type="SAM" id="Phobius"/>
    </source>
</evidence>